<dbReference type="InterPro" id="IPR016032">
    <property type="entry name" value="Sig_transdc_resp-reg_C-effctor"/>
</dbReference>
<dbReference type="Proteomes" id="UP001291309">
    <property type="component" value="Unassembled WGS sequence"/>
</dbReference>
<feature type="modified residue" description="4-aspartylphosphate" evidence="4">
    <location>
        <position position="65"/>
    </location>
</feature>
<gene>
    <name evidence="7" type="ORF">SYV04_07970</name>
</gene>
<keyword evidence="1" id="KW-0805">Transcription regulation</keyword>
<dbReference type="PRINTS" id="PR00038">
    <property type="entry name" value="HTHLUXR"/>
</dbReference>
<keyword evidence="3" id="KW-0804">Transcription</keyword>
<dbReference type="CDD" id="cd06170">
    <property type="entry name" value="LuxR_C_like"/>
    <property type="match status" value="1"/>
</dbReference>
<dbReference type="Gene3D" id="3.40.50.2300">
    <property type="match status" value="1"/>
</dbReference>
<dbReference type="PANTHER" id="PTHR44688:SF16">
    <property type="entry name" value="DNA-BINDING TRANSCRIPTIONAL ACTIVATOR DEVR_DOSR"/>
    <property type="match status" value="1"/>
</dbReference>
<comment type="caution">
    <text evidence="7">The sequence shown here is derived from an EMBL/GenBank/DDBJ whole genome shotgun (WGS) entry which is preliminary data.</text>
</comment>
<evidence type="ECO:0000256" key="2">
    <source>
        <dbReference type="ARBA" id="ARBA00023125"/>
    </source>
</evidence>
<keyword evidence="2" id="KW-0238">DNA-binding</keyword>
<dbReference type="SUPFAM" id="SSF46894">
    <property type="entry name" value="C-terminal effector domain of the bipartite response regulators"/>
    <property type="match status" value="1"/>
</dbReference>
<evidence type="ECO:0000313" key="8">
    <source>
        <dbReference type="Proteomes" id="UP001291309"/>
    </source>
</evidence>
<evidence type="ECO:0000256" key="4">
    <source>
        <dbReference type="PROSITE-ProRule" id="PRU00169"/>
    </source>
</evidence>
<keyword evidence="8" id="KW-1185">Reference proteome</keyword>
<feature type="domain" description="HTH luxR-type" evidence="5">
    <location>
        <begin position="147"/>
        <end position="212"/>
    </location>
</feature>
<dbReference type="PROSITE" id="PS50043">
    <property type="entry name" value="HTH_LUXR_2"/>
    <property type="match status" value="1"/>
</dbReference>
<proteinExistence type="predicted"/>
<dbReference type="SMART" id="SM00421">
    <property type="entry name" value="HTH_LUXR"/>
    <property type="match status" value="1"/>
</dbReference>
<dbReference type="SUPFAM" id="SSF52172">
    <property type="entry name" value="CheY-like"/>
    <property type="match status" value="1"/>
</dbReference>
<reference evidence="7 8" key="1">
    <citation type="submission" date="2023-12" db="EMBL/GenBank/DDBJ databases">
        <title>the genome sequence of Hyalangium sp. s54d21.</title>
        <authorList>
            <person name="Zhang X."/>
        </authorList>
    </citation>
    <scope>NUCLEOTIDE SEQUENCE [LARGE SCALE GENOMIC DNA]</scope>
    <source>
        <strain evidence="8">s54d21</strain>
    </source>
</reference>
<feature type="domain" description="Response regulatory" evidence="6">
    <location>
        <begin position="14"/>
        <end position="125"/>
    </location>
</feature>
<evidence type="ECO:0000259" key="5">
    <source>
        <dbReference type="PROSITE" id="PS50043"/>
    </source>
</evidence>
<name>A0ABU5H0K5_9BACT</name>
<organism evidence="7 8">
    <name type="scientific">Hyalangium rubrum</name>
    <dbReference type="NCBI Taxonomy" id="3103134"/>
    <lineage>
        <taxon>Bacteria</taxon>
        <taxon>Pseudomonadati</taxon>
        <taxon>Myxococcota</taxon>
        <taxon>Myxococcia</taxon>
        <taxon>Myxococcales</taxon>
        <taxon>Cystobacterineae</taxon>
        <taxon>Archangiaceae</taxon>
        <taxon>Hyalangium</taxon>
    </lineage>
</organism>
<protein>
    <submittedName>
        <fullName evidence="7">Response regulator transcription factor</fullName>
    </submittedName>
</protein>
<keyword evidence="4" id="KW-0597">Phosphoprotein</keyword>
<dbReference type="EMBL" id="JAXIVS010000002">
    <property type="protein sequence ID" value="MDY7226317.1"/>
    <property type="molecule type" value="Genomic_DNA"/>
</dbReference>
<accession>A0ABU5H0K5</accession>
<evidence type="ECO:0000256" key="1">
    <source>
        <dbReference type="ARBA" id="ARBA00023015"/>
    </source>
</evidence>
<dbReference type="InterPro" id="IPR001789">
    <property type="entry name" value="Sig_transdc_resp-reg_receiver"/>
</dbReference>
<evidence type="ECO:0000313" key="7">
    <source>
        <dbReference type="EMBL" id="MDY7226317.1"/>
    </source>
</evidence>
<dbReference type="InterPro" id="IPR000792">
    <property type="entry name" value="Tscrpt_reg_LuxR_C"/>
</dbReference>
<dbReference type="PROSITE" id="PS50110">
    <property type="entry name" value="RESPONSE_REGULATORY"/>
    <property type="match status" value="1"/>
</dbReference>
<dbReference type="RefSeq" id="WP_321545037.1">
    <property type="nucleotide sequence ID" value="NZ_JAXIVS010000002.1"/>
</dbReference>
<evidence type="ECO:0000256" key="3">
    <source>
        <dbReference type="ARBA" id="ARBA00023163"/>
    </source>
</evidence>
<dbReference type="Pfam" id="PF00196">
    <property type="entry name" value="GerE"/>
    <property type="match status" value="1"/>
</dbReference>
<dbReference type="InterPro" id="IPR011006">
    <property type="entry name" value="CheY-like_superfamily"/>
</dbReference>
<evidence type="ECO:0000259" key="6">
    <source>
        <dbReference type="PROSITE" id="PS50110"/>
    </source>
</evidence>
<dbReference type="PANTHER" id="PTHR44688">
    <property type="entry name" value="DNA-BINDING TRANSCRIPTIONAL ACTIVATOR DEVR_DOSR"/>
    <property type="match status" value="1"/>
</dbReference>
<sequence length="216" mass="22377">MGDTVLDLPASLLRLALVAEDPLARGALSRALSDRGGEELFVAASGTLAELEATRAEPPDVVLWDVGLRLSDAEGRLEAPELGAPVLALVPDEAAGELALAAGARGLLFRDASPGTLLAALQAVARGLAVFEPSLSPVRPTARAATPSTSSDSLTPREREVLALLAEGLSNKAIADRLAISEHTAKFHVNAVMAKLGVQRRTEAVVRAARMGLVTL</sequence>